<reference evidence="2" key="1">
    <citation type="submission" date="2017-02" db="EMBL/GenBank/DDBJ databases">
        <title>Parasitoid Jewel Wasp Mounts Multi-Pronged Neurochemical Attack to Hijack a Host Brain.</title>
        <authorList>
            <person name="Arvidson R.S."/>
            <person name="Kaiser M."/>
            <person name="Libersat F."/>
            <person name="Adams M.E."/>
        </authorList>
    </citation>
    <scope>NUCLEOTIDE SEQUENCE</scope>
    <source>
        <strain evidence="2">71</strain>
    </source>
</reference>
<evidence type="ECO:0000313" key="2">
    <source>
        <dbReference type="EMBL" id="ARK19853.1"/>
    </source>
</evidence>
<name>A0A1W6EVU1_AMPCP</name>
<feature type="transmembrane region" description="Helical" evidence="1">
    <location>
        <begin position="33"/>
        <end position="53"/>
    </location>
</feature>
<protein>
    <submittedName>
        <fullName evidence="2">Venom protein 71</fullName>
    </submittedName>
</protein>
<organism evidence="2">
    <name type="scientific">Ampulex compressa</name>
    <name type="common">Emerald cockroach wasp</name>
    <dbReference type="NCBI Taxonomy" id="860918"/>
    <lineage>
        <taxon>Eukaryota</taxon>
        <taxon>Metazoa</taxon>
        <taxon>Ecdysozoa</taxon>
        <taxon>Arthropoda</taxon>
        <taxon>Hexapoda</taxon>
        <taxon>Insecta</taxon>
        <taxon>Pterygota</taxon>
        <taxon>Neoptera</taxon>
        <taxon>Endopterygota</taxon>
        <taxon>Hymenoptera</taxon>
        <taxon>Apocrita</taxon>
        <taxon>Aculeata</taxon>
        <taxon>Apoidea</taxon>
        <taxon>Ampulicidae</taxon>
        <taxon>Ampulicini</taxon>
        <taxon>Ampulex</taxon>
    </lineage>
</organism>
<evidence type="ECO:0000256" key="1">
    <source>
        <dbReference type="SAM" id="Phobius"/>
    </source>
</evidence>
<dbReference type="EMBL" id="KY563444">
    <property type="protein sequence ID" value="ARK19853.1"/>
    <property type="molecule type" value="mRNA"/>
</dbReference>
<dbReference type="AlphaFoldDB" id="A0A1W6EVU1"/>
<sequence length="97" mass="11464">MHSKEKRIKARNTTTNDHFKFSRYRVSMANIRCVFFVTMVLTIFLMGTLYTSVNAGNSTGFWNQEDCPWPLHEICHDKEKTEKCQMYSFCLSNRGKR</sequence>
<keyword evidence="1" id="KW-1133">Transmembrane helix</keyword>
<proteinExistence type="evidence at transcript level"/>
<accession>A0A1W6EVU1</accession>
<keyword evidence="1" id="KW-0472">Membrane</keyword>
<keyword evidence="1" id="KW-0812">Transmembrane</keyword>